<feature type="region of interest" description="Disordered" evidence="1">
    <location>
        <begin position="1"/>
        <end position="28"/>
    </location>
</feature>
<keyword evidence="3" id="KW-1185">Reference proteome</keyword>
<dbReference type="AlphaFoldDB" id="A0A975BGA9"/>
<evidence type="ECO:0000256" key="1">
    <source>
        <dbReference type="SAM" id="MobiDB-lite"/>
    </source>
</evidence>
<dbReference type="KEGG" id="dmm:dnm_007730"/>
<dbReference type="Proteomes" id="UP000663722">
    <property type="component" value="Chromosome"/>
</dbReference>
<accession>A0A975BGA9</accession>
<sequence length="91" mass="9866">MKSGPPWGRGLCQSPASDEGFSGSDWQANGCPGKYDNGFQDETDMSVHPPVRCHIPGLGLIGHIRFILLSDVILSVSPKSVIISKFLRRIS</sequence>
<proteinExistence type="predicted"/>
<organism evidence="2 3">
    <name type="scientific">Desulfonema magnum</name>
    <dbReference type="NCBI Taxonomy" id="45655"/>
    <lineage>
        <taxon>Bacteria</taxon>
        <taxon>Pseudomonadati</taxon>
        <taxon>Thermodesulfobacteriota</taxon>
        <taxon>Desulfobacteria</taxon>
        <taxon>Desulfobacterales</taxon>
        <taxon>Desulfococcaceae</taxon>
        <taxon>Desulfonema</taxon>
    </lineage>
</organism>
<name>A0A975BGA9_9BACT</name>
<gene>
    <name evidence="2" type="ORF">dnm_007730</name>
</gene>
<dbReference type="EMBL" id="CP061800">
    <property type="protein sequence ID" value="QTA84773.1"/>
    <property type="molecule type" value="Genomic_DNA"/>
</dbReference>
<evidence type="ECO:0000313" key="2">
    <source>
        <dbReference type="EMBL" id="QTA84773.1"/>
    </source>
</evidence>
<reference evidence="2" key="1">
    <citation type="journal article" date="2021" name="Microb. Physiol.">
        <title>Proteogenomic Insights into the Physiology of Marine, Sulfate-Reducing, Filamentous Desulfonema limicola and Desulfonema magnum.</title>
        <authorList>
            <person name="Schnaars V."/>
            <person name="Wohlbrand L."/>
            <person name="Scheve S."/>
            <person name="Hinrichs C."/>
            <person name="Reinhardt R."/>
            <person name="Rabus R."/>
        </authorList>
    </citation>
    <scope>NUCLEOTIDE SEQUENCE</scope>
    <source>
        <strain evidence="2">4be13</strain>
    </source>
</reference>
<protein>
    <submittedName>
        <fullName evidence="2">Uncharacterized protein</fullName>
    </submittedName>
</protein>
<evidence type="ECO:0000313" key="3">
    <source>
        <dbReference type="Proteomes" id="UP000663722"/>
    </source>
</evidence>